<name>A0A0W1AZM2_9BACL</name>
<evidence type="ECO:0008006" key="3">
    <source>
        <dbReference type="Google" id="ProtNLM"/>
    </source>
</evidence>
<dbReference type="SUPFAM" id="SSF53850">
    <property type="entry name" value="Periplasmic binding protein-like II"/>
    <property type="match status" value="1"/>
</dbReference>
<dbReference type="PANTHER" id="PTHR43649">
    <property type="entry name" value="ARABINOSE-BINDING PROTEIN-RELATED"/>
    <property type="match status" value="1"/>
</dbReference>
<dbReference type="AlphaFoldDB" id="A0A0W1AZM2"/>
<sequence length="500" mass="55747">MISDSKESALHVVKNALTIRLGGITLRIEHTKKITATLALTLLLTAGLAGCGGSKEENAGGNTEEASNKQVTIKVSNWPKPNEEAKIAQYEQVMAKMKANFPDIIVDKDEWGYDVSSFLPKAASGQLPTVYETFFTETSKIIKANYAADITDTMKKYGYDQAINPDLLKMVTKEGKYYGIPKDGYVIGMLYNMNLFKEAGLLDDKGIPKFPKTYDELAETAQIIKQKTGKAGMFLPTKSGQGGWMFMNIAWAYGAEFEKQVDGKWQAVFNSPEAAAALQYVKDLKWKYDVLPDNNLVDVTNDMFRLFGTDQVAMSFGTNDWSPVIQQQTKMSKDNVAMSALPVGPIGKPVTLLGGGLYMFSPNVTPEQIDAGFKWLKTYGFTPESSEEALTGWDIEKKTLSDQGLIVGPYGLRIWTDEKRIGEEQKILDKYNNVNLDLFRDYMDNGSKGMRAEEPVNAQELYQKLDIVLQTVLTDKNADPLEILTKAAEEFQRDYLDKVK</sequence>
<dbReference type="Gene3D" id="3.40.190.10">
    <property type="entry name" value="Periplasmic binding protein-like II"/>
    <property type="match status" value="1"/>
</dbReference>
<comment type="caution">
    <text evidence="1">The sequence shown here is derived from an EMBL/GenBank/DDBJ whole genome shotgun (WGS) entry which is preliminary data.</text>
</comment>
<gene>
    <name evidence="1" type="ORF">UQ64_14995</name>
</gene>
<dbReference type="Proteomes" id="UP000054709">
    <property type="component" value="Unassembled WGS sequence"/>
</dbReference>
<reference evidence="1 2" key="1">
    <citation type="journal article" date="2015" name="Int. Biodeterior. Biodegradation">
        <title>Physiological and genetic screening methods for the isolation of methyl tert-butyl ether-degrading bacteria for bioremediation purposes.</title>
        <authorList>
            <person name="Guisado I.M."/>
            <person name="Purswani J."/>
            <person name="Gonzalez Lopez J."/>
            <person name="Pozo C."/>
        </authorList>
    </citation>
    <scope>NUCLEOTIDE SEQUENCE [LARGE SCALE GENOMIC DNA]</scope>
    <source>
        <strain evidence="1 2">SH7</strain>
    </source>
</reference>
<organism evidence="1 2">
    <name type="scientific">Paenibacillus etheri</name>
    <dbReference type="NCBI Taxonomy" id="1306852"/>
    <lineage>
        <taxon>Bacteria</taxon>
        <taxon>Bacillati</taxon>
        <taxon>Bacillota</taxon>
        <taxon>Bacilli</taxon>
        <taxon>Bacillales</taxon>
        <taxon>Paenibacillaceae</taxon>
        <taxon>Paenibacillus</taxon>
    </lineage>
</organism>
<accession>A0A0W1AZM2</accession>
<keyword evidence="2" id="KW-1185">Reference proteome</keyword>
<dbReference type="EMBL" id="LCZJ02000019">
    <property type="protein sequence ID" value="KTD86749.1"/>
    <property type="molecule type" value="Genomic_DNA"/>
</dbReference>
<protein>
    <recommendedName>
        <fullName evidence="3">ABC transporter substrate-binding protein</fullName>
    </recommendedName>
</protein>
<dbReference type="InterPro" id="IPR050490">
    <property type="entry name" value="Bact_solute-bd_prot1"/>
</dbReference>
<evidence type="ECO:0000313" key="1">
    <source>
        <dbReference type="EMBL" id="KTD86749.1"/>
    </source>
</evidence>
<evidence type="ECO:0000313" key="2">
    <source>
        <dbReference type="Proteomes" id="UP000054709"/>
    </source>
</evidence>
<dbReference type="PANTHER" id="PTHR43649:SF16">
    <property type="entry name" value="SUGAR-BINDING LIPOPROTEIN"/>
    <property type="match status" value="1"/>
</dbReference>
<proteinExistence type="predicted"/>